<evidence type="ECO:0000313" key="2">
    <source>
        <dbReference type="Proteomes" id="UP000265566"/>
    </source>
</evidence>
<sequence>MKVFDTVQLQPSISFLSFYSATETCLSFLKRRVQNRASRYHYASR</sequence>
<reference evidence="2" key="1">
    <citation type="journal article" date="2018" name="Nat. Plants">
        <title>Whole-genome landscape of Medicago truncatula symbiotic genes.</title>
        <authorList>
            <person name="Pecrix Y."/>
            <person name="Staton S.E."/>
            <person name="Sallet E."/>
            <person name="Lelandais-Briere C."/>
            <person name="Moreau S."/>
            <person name="Carrere S."/>
            <person name="Blein T."/>
            <person name="Jardinaud M.F."/>
            <person name="Latrasse D."/>
            <person name="Zouine M."/>
            <person name="Zahm M."/>
            <person name="Kreplak J."/>
            <person name="Mayjonade B."/>
            <person name="Satge C."/>
            <person name="Perez M."/>
            <person name="Cauet S."/>
            <person name="Marande W."/>
            <person name="Chantry-Darmon C."/>
            <person name="Lopez-Roques C."/>
            <person name="Bouchez O."/>
            <person name="Berard A."/>
            <person name="Debelle F."/>
            <person name="Munos S."/>
            <person name="Bendahmane A."/>
            <person name="Berges H."/>
            <person name="Niebel A."/>
            <person name="Buitink J."/>
            <person name="Frugier F."/>
            <person name="Benhamed M."/>
            <person name="Crespi M."/>
            <person name="Gouzy J."/>
            <person name="Gamas P."/>
        </authorList>
    </citation>
    <scope>NUCLEOTIDE SEQUENCE [LARGE SCALE GENOMIC DNA]</scope>
    <source>
        <strain evidence="2">cv. Jemalong A17</strain>
    </source>
</reference>
<accession>A0A396GSN7</accession>
<organism evidence="1 2">
    <name type="scientific">Medicago truncatula</name>
    <name type="common">Barrel medic</name>
    <name type="synonym">Medicago tribuloides</name>
    <dbReference type="NCBI Taxonomy" id="3880"/>
    <lineage>
        <taxon>Eukaryota</taxon>
        <taxon>Viridiplantae</taxon>
        <taxon>Streptophyta</taxon>
        <taxon>Embryophyta</taxon>
        <taxon>Tracheophyta</taxon>
        <taxon>Spermatophyta</taxon>
        <taxon>Magnoliopsida</taxon>
        <taxon>eudicotyledons</taxon>
        <taxon>Gunneridae</taxon>
        <taxon>Pentapetalae</taxon>
        <taxon>rosids</taxon>
        <taxon>fabids</taxon>
        <taxon>Fabales</taxon>
        <taxon>Fabaceae</taxon>
        <taxon>Papilionoideae</taxon>
        <taxon>50 kb inversion clade</taxon>
        <taxon>NPAAA clade</taxon>
        <taxon>Hologalegina</taxon>
        <taxon>IRL clade</taxon>
        <taxon>Trifolieae</taxon>
        <taxon>Medicago</taxon>
    </lineage>
</organism>
<protein>
    <submittedName>
        <fullName evidence="1">Uncharacterized protein</fullName>
    </submittedName>
</protein>
<dbReference type="EMBL" id="PSQE01000008">
    <property type="protein sequence ID" value="RHN42524.1"/>
    <property type="molecule type" value="Genomic_DNA"/>
</dbReference>
<dbReference type="Proteomes" id="UP000265566">
    <property type="component" value="Chromosome 8"/>
</dbReference>
<dbReference type="AlphaFoldDB" id="A0A396GSN7"/>
<dbReference type="Gramene" id="rna48972">
    <property type="protein sequence ID" value="RHN42524.1"/>
    <property type="gene ID" value="gene48972"/>
</dbReference>
<gene>
    <name evidence="1" type="ORF">MtrunA17_Chr8g0377791</name>
</gene>
<name>A0A396GSN7_MEDTR</name>
<comment type="caution">
    <text evidence="1">The sequence shown here is derived from an EMBL/GenBank/DDBJ whole genome shotgun (WGS) entry which is preliminary data.</text>
</comment>
<proteinExistence type="predicted"/>
<evidence type="ECO:0000313" key="1">
    <source>
        <dbReference type="EMBL" id="RHN42524.1"/>
    </source>
</evidence>